<reference evidence="1" key="1">
    <citation type="journal article" date="2015" name="ISME J.">
        <title>Draft Genome Sequence of Streptomyces incarnatus NRRL8089, which Produces the Nucleoside Antibiotic Sinefungin.</title>
        <authorList>
            <person name="Oshima K."/>
            <person name="Hattori M."/>
            <person name="Shimizu H."/>
            <person name="Fukuda K."/>
            <person name="Nemoto M."/>
            <person name="Inagaki K."/>
            <person name="Tamura T."/>
        </authorList>
    </citation>
    <scope>NUCLEOTIDE SEQUENCE</scope>
    <source>
        <strain evidence="1">FACHB-1375</strain>
    </source>
</reference>
<protein>
    <submittedName>
        <fullName evidence="1">DUF2993 domain-containing protein</fullName>
    </submittedName>
</protein>
<dbReference type="EMBL" id="JACJPW010000074">
    <property type="protein sequence ID" value="MBD2184156.1"/>
    <property type="molecule type" value="Genomic_DNA"/>
</dbReference>
<accession>A0A926VHT1</accession>
<evidence type="ECO:0000313" key="1">
    <source>
        <dbReference type="EMBL" id="MBD2184156.1"/>
    </source>
</evidence>
<keyword evidence="2" id="KW-1185">Reference proteome</keyword>
<organism evidence="1 2">
    <name type="scientific">Aerosakkonema funiforme FACHB-1375</name>
    <dbReference type="NCBI Taxonomy" id="2949571"/>
    <lineage>
        <taxon>Bacteria</taxon>
        <taxon>Bacillati</taxon>
        <taxon>Cyanobacteriota</taxon>
        <taxon>Cyanophyceae</taxon>
        <taxon>Oscillatoriophycideae</taxon>
        <taxon>Aerosakkonematales</taxon>
        <taxon>Aerosakkonemataceae</taxon>
        <taxon>Aerosakkonema</taxon>
    </lineage>
</organism>
<reference evidence="1" key="2">
    <citation type="submission" date="2020-08" db="EMBL/GenBank/DDBJ databases">
        <authorList>
            <person name="Chen M."/>
            <person name="Teng W."/>
            <person name="Zhao L."/>
            <person name="Hu C."/>
            <person name="Zhou Y."/>
            <person name="Han B."/>
            <person name="Song L."/>
            <person name="Shu W."/>
        </authorList>
    </citation>
    <scope>NUCLEOTIDE SEQUENCE</scope>
    <source>
        <strain evidence="1">FACHB-1375</strain>
    </source>
</reference>
<dbReference type="AlphaFoldDB" id="A0A926VHT1"/>
<comment type="caution">
    <text evidence="1">The sequence shown here is derived from an EMBL/GenBank/DDBJ whole genome shotgun (WGS) entry which is preliminary data.</text>
</comment>
<evidence type="ECO:0000313" key="2">
    <source>
        <dbReference type="Proteomes" id="UP000641646"/>
    </source>
</evidence>
<gene>
    <name evidence="1" type="ORF">H6G03_24310</name>
</gene>
<sequence length="247" mass="27468">MAANQPGLGEQALSKAAEIGLSSQLDEVEELNVDIRTNPLKVIQGELDSVDIKGKGMVMQEDLRTEELEMHIDRIAIDPLRAAFGDIQLKHPTEAETRVVLTEKDLDRAFNSNFIRDKLQNLNVHINDRPTTVDVQKVEFRLPGQGKFSLNATVGLREGGETKQTAFTAIPRVKEGGNRISLEDVEYAEGKEVSPELTNALLDKSSELLDLRNFELEGMSLRLKKLDVQNGKLTLQAEAYVEQFPSS</sequence>
<name>A0A926VHT1_9CYAN</name>
<proteinExistence type="predicted"/>
<dbReference type="Pfam" id="PF11209">
    <property type="entry name" value="LmeA"/>
    <property type="match status" value="1"/>
</dbReference>
<dbReference type="InterPro" id="IPR021373">
    <property type="entry name" value="DUF2993"/>
</dbReference>
<dbReference type="Proteomes" id="UP000641646">
    <property type="component" value="Unassembled WGS sequence"/>
</dbReference>
<dbReference type="RefSeq" id="WP_190469982.1">
    <property type="nucleotide sequence ID" value="NZ_JACJPW010000074.1"/>
</dbReference>